<accession>A0A6G0TNS9</accession>
<comment type="caution">
    <text evidence="3">The sequence shown here is derived from an EMBL/GenBank/DDBJ whole genome shotgun (WGS) entry which is preliminary data.</text>
</comment>
<feature type="region of interest" description="Disordered" evidence="1">
    <location>
        <begin position="390"/>
        <end position="417"/>
    </location>
</feature>
<dbReference type="Pfam" id="PF24082">
    <property type="entry name" value="SPEF2_C"/>
    <property type="match status" value="1"/>
</dbReference>
<evidence type="ECO:0000313" key="3">
    <source>
        <dbReference type="EMBL" id="KAE9536312.1"/>
    </source>
</evidence>
<reference evidence="3 4" key="1">
    <citation type="submission" date="2019-08" db="EMBL/GenBank/DDBJ databases">
        <title>The genome of the soybean aphid Biotype 1, its phylome, world population structure and adaptation to the North American continent.</title>
        <authorList>
            <person name="Giordano R."/>
            <person name="Donthu R.K."/>
            <person name="Hernandez A.G."/>
            <person name="Wright C.L."/>
            <person name="Zimin A.V."/>
        </authorList>
    </citation>
    <scope>NUCLEOTIDE SEQUENCE [LARGE SCALE GENOMIC DNA]</scope>
    <source>
        <tissue evidence="3">Whole aphids</tissue>
    </source>
</reference>
<feature type="compositionally biased region" description="Basic and acidic residues" evidence="1">
    <location>
        <begin position="659"/>
        <end position="668"/>
    </location>
</feature>
<dbReference type="Proteomes" id="UP000475862">
    <property type="component" value="Unassembled WGS sequence"/>
</dbReference>
<protein>
    <recommendedName>
        <fullName evidence="2">SPEF2 C-terminal domain-containing protein</fullName>
    </recommendedName>
</protein>
<dbReference type="PANTHER" id="PTHR14919:SF0">
    <property type="entry name" value="SPERM FLAGELLAR PROTEIN 2"/>
    <property type="match status" value="1"/>
</dbReference>
<dbReference type="InterPro" id="IPR056199">
    <property type="entry name" value="SPEF2_C"/>
</dbReference>
<name>A0A6G0TNS9_APHGL</name>
<evidence type="ECO:0000313" key="4">
    <source>
        <dbReference type="Proteomes" id="UP000475862"/>
    </source>
</evidence>
<feature type="domain" description="SPEF2 C-terminal" evidence="2">
    <location>
        <begin position="1015"/>
        <end position="1184"/>
    </location>
</feature>
<dbReference type="OrthoDB" id="62528at2759"/>
<keyword evidence="4" id="KW-1185">Reference proteome</keyword>
<evidence type="ECO:0000256" key="1">
    <source>
        <dbReference type="SAM" id="MobiDB-lite"/>
    </source>
</evidence>
<gene>
    <name evidence="3" type="ORF">AGLY_007101</name>
</gene>
<proteinExistence type="predicted"/>
<dbReference type="InterPro" id="IPR052634">
    <property type="entry name" value="Sperm_flagellar-bone_growth"/>
</dbReference>
<dbReference type="PANTHER" id="PTHR14919">
    <property type="entry name" value="KPL2-RELATED"/>
    <property type="match status" value="1"/>
</dbReference>
<organism evidence="3 4">
    <name type="scientific">Aphis glycines</name>
    <name type="common">Soybean aphid</name>
    <dbReference type="NCBI Taxonomy" id="307491"/>
    <lineage>
        <taxon>Eukaryota</taxon>
        <taxon>Metazoa</taxon>
        <taxon>Ecdysozoa</taxon>
        <taxon>Arthropoda</taxon>
        <taxon>Hexapoda</taxon>
        <taxon>Insecta</taxon>
        <taxon>Pterygota</taxon>
        <taxon>Neoptera</taxon>
        <taxon>Paraneoptera</taxon>
        <taxon>Hemiptera</taxon>
        <taxon>Sternorrhyncha</taxon>
        <taxon>Aphidomorpha</taxon>
        <taxon>Aphidoidea</taxon>
        <taxon>Aphididae</taxon>
        <taxon>Aphidini</taxon>
        <taxon>Aphis</taxon>
        <taxon>Aphis</taxon>
    </lineage>
</organism>
<dbReference type="EMBL" id="VYZN01000023">
    <property type="protein sequence ID" value="KAE9536312.1"/>
    <property type="molecule type" value="Genomic_DNA"/>
</dbReference>
<feature type="compositionally biased region" description="Basic and acidic residues" evidence="1">
    <location>
        <begin position="399"/>
        <end position="417"/>
    </location>
</feature>
<feature type="region of interest" description="Disordered" evidence="1">
    <location>
        <begin position="653"/>
        <end position="677"/>
    </location>
</feature>
<sequence length="1326" mass="155727">MPEKYVLIFKKTNHYDACLSNMKSINLWLQFMEIIIEDSTIHEIAHGQSLAVTKLLYKLYFKFEMSKEYQKMNNINVEGNQKLNDNIIVNFCKNDGSFLSHQKEIKDKEIPNENREKYCYISKLFFNSNGISYTAIDGLKSMNCFNTCKGNALKILQHNMNSFYKLFLMNLNNSKFFQNEFIDKSNEILCKSMLLNILNIKEENNITTDNKNSMVTNLDDEKIIQNIDIVSQKDFENENSSLYSLKIEESIITQEFDEFKNTNFVKQDIFNEYLQHTGPWSSEYLNVDSFEFKQDILSMIIKEVLNFEYGISEIKFIKIKNTNVAGVVDVIQNTKVIKLIKDNLRNKGILGFTAEDALSACLNAYNEEMKISLNKSKLYQVMEQYESSSEYSNITSENSENKKLQTDSDYNKNEVKKRTNNDSINSMSVIITSGSNVSEESIYTTNGTTNKKLINKLIQTPENIPEPDYNNPILSSMANLGKIIDEKQKKNHDLQIGDEINCIGEYIKLNQDINGWILLQFPVQPLQMALLEFMLTGKIPYFGKEICEKSKKKSNIVPDYQDSENMCTVTNTYLTNCIKIIEYTEEIYSERLYDFLQFYKQQNSIQIQTSSIDNIIKEPKKAAENLVGLILNEEKVKSPSIFFKPINIDNIDNNEDDDSLKSENDDKQISTINSTTSGDIGDKTESTTYEIANQFQILSTNLGRHEGNLTNYTFTALYLCDIWKTMEHNYTHKIKKLLNNKDNFFKEVKTSKDLSIKTMYQTIQHQNSSIMNLINRYENRTKNLLTDNYKNLKQYIFELQTNLWDEVDTELEQITKFIKNTIYEQWILKNNTLISIYNKLLETEIKRATTTLNFLNRYYDGINETKPNEFQFQTVIIDNNDDIDTFQMHCLNMISKFKKYVYDNYEAIERIDQETWAVSIQTETNRLINQVYRIKASSLKDTTCLKDLTNIDHHLKKLHTIYQFKINDINKLCELLECAGKNTEVCIEYISGQFFINKLSVFVIICKQVFDSKHKFKMEQLRSIVNKLLDYAPTFKMEIINFNDILNKLCKIKHILYPKQWPKDDKFYNQFYKELFGSNITTIDWRDFIVQCMKLPYPTIEQLLFYRKLFQDYDVGNETITIESYEATKLWFENESNEYNDAKWLLYDMYQVQDGFNYSTMLLAFCKDEKAWIGLMKSFSLIFGWNPFDLKTQHTKQSIYKYEESENDIEYVNTINNEIIYPSEVSPDLSYEEFIFDQDIMTWFLLKNFKLYIDSKNQIGNINIPKIVKSILVNNQTHQKIPTIVDLFKNDIMDNLYNTVHKFQAKELPEVAKDVVLKFYNLSSLI</sequence>
<evidence type="ECO:0000259" key="2">
    <source>
        <dbReference type="Pfam" id="PF24082"/>
    </source>
</evidence>